<proteinExistence type="predicted"/>
<keyword evidence="2" id="KW-0732">Signal</keyword>
<keyword evidence="1" id="KW-0812">Transmembrane</keyword>
<dbReference type="EMBL" id="CAJGYO010000008">
    <property type="protein sequence ID" value="CAD6251406.1"/>
    <property type="molecule type" value="Genomic_DNA"/>
</dbReference>
<dbReference type="PROSITE" id="PS51257">
    <property type="entry name" value="PROKAR_LIPOPROTEIN"/>
    <property type="match status" value="1"/>
</dbReference>
<keyword evidence="1" id="KW-0472">Membrane</keyword>
<feature type="signal peptide" evidence="2">
    <location>
        <begin position="1"/>
        <end position="24"/>
    </location>
</feature>
<dbReference type="AlphaFoldDB" id="A0A811Q7E4"/>
<evidence type="ECO:0000256" key="2">
    <source>
        <dbReference type="SAM" id="SignalP"/>
    </source>
</evidence>
<dbReference type="PANTHER" id="PTHR46610:SF7">
    <property type="entry name" value="OS02G0216300 PROTEIN"/>
    <property type="match status" value="1"/>
</dbReference>
<feature type="chain" id="PRO_5033002267" evidence="2">
    <location>
        <begin position="25"/>
        <end position="100"/>
    </location>
</feature>
<dbReference type="Proteomes" id="UP000604825">
    <property type="component" value="Unassembled WGS sequence"/>
</dbReference>
<name>A0A811Q7E4_9POAL</name>
<evidence type="ECO:0000313" key="4">
    <source>
        <dbReference type="Proteomes" id="UP000604825"/>
    </source>
</evidence>
<feature type="transmembrane region" description="Helical" evidence="1">
    <location>
        <begin position="69"/>
        <end position="94"/>
    </location>
</feature>
<dbReference type="OrthoDB" id="681967at2759"/>
<sequence>MAEALIKPLKLVGLMLLAFSSAMAVSSCHRGFGAVSLLAFSFLLDLGMLFHCLRLYARTPLASPGRPEILKIAVWLLVTMLVVTFFQFLEIWFMTMHREN</sequence>
<evidence type="ECO:0000313" key="3">
    <source>
        <dbReference type="EMBL" id="CAD6251406.1"/>
    </source>
</evidence>
<keyword evidence="1" id="KW-1133">Transmembrane helix</keyword>
<reference evidence="3" key="1">
    <citation type="submission" date="2020-10" db="EMBL/GenBank/DDBJ databases">
        <authorList>
            <person name="Han B."/>
            <person name="Lu T."/>
            <person name="Zhao Q."/>
            <person name="Huang X."/>
            <person name="Zhao Y."/>
        </authorList>
    </citation>
    <scope>NUCLEOTIDE SEQUENCE</scope>
</reference>
<organism evidence="3 4">
    <name type="scientific">Miscanthus lutarioriparius</name>
    <dbReference type="NCBI Taxonomy" id="422564"/>
    <lineage>
        <taxon>Eukaryota</taxon>
        <taxon>Viridiplantae</taxon>
        <taxon>Streptophyta</taxon>
        <taxon>Embryophyta</taxon>
        <taxon>Tracheophyta</taxon>
        <taxon>Spermatophyta</taxon>
        <taxon>Magnoliopsida</taxon>
        <taxon>Liliopsida</taxon>
        <taxon>Poales</taxon>
        <taxon>Poaceae</taxon>
        <taxon>PACMAD clade</taxon>
        <taxon>Panicoideae</taxon>
        <taxon>Andropogonodae</taxon>
        <taxon>Andropogoneae</taxon>
        <taxon>Saccharinae</taxon>
        <taxon>Miscanthus</taxon>
    </lineage>
</organism>
<dbReference type="Pfam" id="PF20100">
    <property type="entry name" value="DUF6490"/>
    <property type="match status" value="1"/>
</dbReference>
<dbReference type="PANTHER" id="PTHR46610">
    <property type="entry name" value="OS05G0181300 PROTEIN"/>
    <property type="match status" value="1"/>
</dbReference>
<gene>
    <name evidence="3" type="ORF">NCGR_LOCUS35152</name>
</gene>
<protein>
    <submittedName>
        <fullName evidence="3">Uncharacterized protein</fullName>
    </submittedName>
</protein>
<feature type="transmembrane region" description="Helical" evidence="1">
    <location>
        <begin position="34"/>
        <end position="57"/>
    </location>
</feature>
<accession>A0A811Q7E4</accession>
<dbReference type="InterPro" id="IPR045501">
    <property type="entry name" value="DUF6490"/>
</dbReference>
<evidence type="ECO:0000256" key="1">
    <source>
        <dbReference type="SAM" id="Phobius"/>
    </source>
</evidence>
<keyword evidence="4" id="KW-1185">Reference proteome</keyword>
<comment type="caution">
    <text evidence="3">The sequence shown here is derived from an EMBL/GenBank/DDBJ whole genome shotgun (WGS) entry which is preliminary data.</text>
</comment>